<sequence length="81" mass="8194">MVSTRALALATCNPVNPVDPQDQFGALQPVDGGSNLASGVSPWSWIDLAFPNAATVHSDGSANPSHIQSPSGGVPGNGEVR</sequence>
<comment type="caution">
    <text evidence="2">The sequence shown here is derived from an EMBL/GenBank/DDBJ whole genome shotgun (WGS) entry which is preliminary data.</text>
</comment>
<reference evidence="2 3" key="1">
    <citation type="journal article" date="2021" name="Nat. Plants">
        <title>The Taxus genome provides insights into paclitaxel biosynthesis.</title>
        <authorList>
            <person name="Xiong X."/>
            <person name="Gou J."/>
            <person name="Liao Q."/>
            <person name="Li Y."/>
            <person name="Zhou Q."/>
            <person name="Bi G."/>
            <person name="Li C."/>
            <person name="Du R."/>
            <person name="Wang X."/>
            <person name="Sun T."/>
            <person name="Guo L."/>
            <person name="Liang H."/>
            <person name="Lu P."/>
            <person name="Wu Y."/>
            <person name="Zhang Z."/>
            <person name="Ro D.K."/>
            <person name="Shang Y."/>
            <person name="Huang S."/>
            <person name="Yan J."/>
        </authorList>
    </citation>
    <scope>NUCLEOTIDE SEQUENCE [LARGE SCALE GENOMIC DNA]</scope>
    <source>
        <strain evidence="2">Ta-2019</strain>
    </source>
</reference>
<evidence type="ECO:0000256" key="1">
    <source>
        <dbReference type="SAM" id="MobiDB-lite"/>
    </source>
</evidence>
<feature type="region of interest" description="Disordered" evidence="1">
    <location>
        <begin position="55"/>
        <end position="81"/>
    </location>
</feature>
<evidence type="ECO:0000313" key="2">
    <source>
        <dbReference type="EMBL" id="KAH9318051.1"/>
    </source>
</evidence>
<dbReference type="EMBL" id="JAHRHJ020000004">
    <property type="protein sequence ID" value="KAH9318051.1"/>
    <property type="molecule type" value="Genomic_DNA"/>
</dbReference>
<protein>
    <submittedName>
        <fullName evidence="2">Uncharacterized protein</fullName>
    </submittedName>
</protein>
<dbReference type="AlphaFoldDB" id="A0AA38LBS1"/>
<proteinExistence type="predicted"/>
<gene>
    <name evidence="2" type="ORF">KI387_019820</name>
</gene>
<organism evidence="2 3">
    <name type="scientific">Taxus chinensis</name>
    <name type="common">Chinese yew</name>
    <name type="synonym">Taxus wallichiana var. chinensis</name>
    <dbReference type="NCBI Taxonomy" id="29808"/>
    <lineage>
        <taxon>Eukaryota</taxon>
        <taxon>Viridiplantae</taxon>
        <taxon>Streptophyta</taxon>
        <taxon>Embryophyta</taxon>
        <taxon>Tracheophyta</taxon>
        <taxon>Spermatophyta</taxon>
        <taxon>Pinopsida</taxon>
        <taxon>Pinidae</taxon>
        <taxon>Conifers II</taxon>
        <taxon>Cupressales</taxon>
        <taxon>Taxaceae</taxon>
        <taxon>Taxus</taxon>
    </lineage>
</organism>
<keyword evidence="3" id="KW-1185">Reference proteome</keyword>
<evidence type="ECO:0000313" key="3">
    <source>
        <dbReference type="Proteomes" id="UP000824469"/>
    </source>
</evidence>
<feature type="compositionally biased region" description="Polar residues" evidence="1">
    <location>
        <begin position="58"/>
        <end position="71"/>
    </location>
</feature>
<name>A0AA38LBS1_TAXCH</name>
<dbReference type="Proteomes" id="UP000824469">
    <property type="component" value="Unassembled WGS sequence"/>
</dbReference>
<accession>A0AA38LBS1</accession>
<feature type="non-terminal residue" evidence="2">
    <location>
        <position position="81"/>
    </location>
</feature>